<proteinExistence type="predicted"/>
<comment type="caution">
    <text evidence="3">The sequence shown here is derived from an EMBL/GenBank/DDBJ whole genome shotgun (WGS) entry which is preliminary data.</text>
</comment>
<name>A0A699JU07_TANCI</name>
<accession>A0A699JU07</accession>
<dbReference type="AlphaFoldDB" id="A0A699JU07"/>
<evidence type="ECO:0000313" key="3">
    <source>
        <dbReference type="EMBL" id="GFA53498.1"/>
    </source>
</evidence>
<keyword evidence="1" id="KW-0175">Coiled coil</keyword>
<evidence type="ECO:0008006" key="4">
    <source>
        <dbReference type="Google" id="ProtNLM"/>
    </source>
</evidence>
<gene>
    <name evidence="3" type="ORF">Tci_625470</name>
</gene>
<feature type="coiled-coil region" evidence="1">
    <location>
        <begin position="114"/>
        <end position="141"/>
    </location>
</feature>
<protein>
    <recommendedName>
        <fullName evidence="4">Reverse transcriptase domain-containing protein</fullName>
    </recommendedName>
</protein>
<evidence type="ECO:0000256" key="2">
    <source>
        <dbReference type="SAM" id="MobiDB-lite"/>
    </source>
</evidence>
<organism evidence="3">
    <name type="scientific">Tanacetum cinerariifolium</name>
    <name type="common">Dalmatian daisy</name>
    <name type="synonym">Chrysanthemum cinerariifolium</name>
    <dbReference type="NCBI Taxonomy" id="118510"/>
    <lineage>
        <taxon>Eukaryota</taxon>
        <taxon>Viridiplantae</taxon>
        <taxon>Streptophyta</taxon>
        <taxon>Embryophyta</taxon>
        <taxon>Tracheophyta</taxon>
        <taxon>Spermatophyta</taxon>
        <taxon>Magnoliopsida</taxon>
        <taxon>eudicotyledons</taxon>
        <taxon>Gunneridae</taxon>
        <taxon>Pentapetalae</taxon>
        <taxon>asterids</taxon>
        <taxon>campanulids</taxon>
        <taxon>Asterales</taxon>
        <taxon>Asteraceae</taxon>
        <taxon>Asteroideae</taxon>
        <taxon>Anthemideae</taxon>
        <taxon>Anthemidinae</taxon>
        <taxon>Tanacetum</taxon>
    </lineage>
</organism>
<feature type="non-terminal residue" evidence="3">
    <location>
        <position position="1"/>
    </location>
</feature>
<sequence>VDIEEDENKSELTYPYEEVNPLNPLSPASKSKPKDVIKVKDMVGSEDETVPASVHEVCESSTAPFLQEDSGGLLHGKAKDEYYGKLILDLGNEVRSSIEEGTTVMENLVRKLGNDEEKAECRKLKEDLEEARSSNILLRMQNEQAVVCRMIKESVDAAIATERARHANAGNDARGSGPVRGAVELRRWFEKTESVIGINECVEGKKVKCVAATLERPALTW</sequence>
<dbReference type="EMBL" id="BKCJ010441064">
    <property type="protein sequence ID" value="GFA53498.1"/>
    <property type="molecule type" value="Genomic_DNA"/>
</dbReference>
<feature type="region of interest" description="Disordered" evidence="2">
    <location>
        <begin position="1"/>
        <end position="35"/>
    </location>
</feature>
<reference evidence="3" key="1">
    <citation type="journal article" date="2019" name="Sci. Rep.">
        <title>Draft genome of Tanacetum cinerariifolium, the natural source of mosquito coil.</title>
        <authorList>
            <person name="Yamashiro T."/>
            <person name="Shiraishi A."/>
            <person name="Satake H."/>
            <person name="Nakayama K."/>
        </authorList>
    </citation>
    <scope>NUCLEOTIDE SEQUENCE</scope>
</reference>
<evidence type="ECO:0000256" key="1">
    <source>
        <dbReference type="SAM" id="Coils"/>
    </source>
</evidence>